<dbReference type="EMBL" id="JABJWC010000005">
    <property type="protein sequence ID" value="NPC65421.1"/>
    <property type="molecule type" value="Genomic_DNA"/>
</dbReference>
<accession>A0ABX2AC75</accession>
<dbReference type="Proteomes" id="UP000623090">
    <property type="component" value="Unassembled WGS sequence"/>
</dbReference>
<evidence type="ECO:0000256" key="2">
    <source>
        <dbReference type="ARBA" id="ARBA00023015"/>
    </source>
</evidence>
<keyword evidence="3" id="KW-0238">DNA-binding</keyword>
<keyword evidence="2" id="KW-0805">Transcription regulation</keyword>
<reference evidence="6 7" key="1">
    <citation type="journal article" date="2020" name="Microorganisms">
        <title>Description of Komagataeibacter melaceti sp. nov. and Komagataeibacter melomenusus sp. nov. Isolated from Apple Cider Vinegar.</title>
        <authorList>
            <person name="Maric L."/>
            <person name="Cleenwerck I."/>
            <person name="Accetto T."/>
            <person name="Vandamme P."/>
            <person name="Trcek J."/>
        </authorList>
    </citation>
    <scope>NUCLEOTIDE SEQUENCE [LARGE SCALE GENOMIC DNA]</scope>
    <source>
        <strain evidence="6 7">AV436</strain>
    </source>
</reference>
<dbReference type="Pfam" id="PF03466">
    <property type="entry name" value="LysR_substrate"/>
    <property type="match status" value="1"/>
</dbReference>
<dbReference type="RefSeq" id="WP_172155335.1">
    <property type="nucleotide sequence ID" value="NZ_JABJWC010000005.1"/>
</dbReference>
<evidence type="ECO:0000256" key="4">
    <source>
        <dbReference type="ARBA" id="ARBA00023163"/>
    </source>
</evidence>
<dbReference type="PANTHER" id="PTHR30419">
    <property type="entry name" value="HTH-TYPE TRANSCRIPTIONAL REGULATOR YBHD"/>
    <property type="match status" value="1"/>
</dbReference>
<keyword evidence="7" id="KW-1185">Reference proteome</keyword>
<dbReference type="InterPro" id="IPR036388">
    <property type="entry name" value="WH-like_DNA-bd_sf"/>
</dbReference>
<dbReference type="InterPro" id="IPR005119">
    <property type="entry name" value="LysR_subst-bd"/>
</dbReference>
<dbReference type="SUPFAM" id="SSF46785">
    <property type="entry name" value="Winged helix' DNA-binding domain"/>
    <property type="match status" value="1"/>
</dbReference>
<evidence type="ECO:0000259" key="5">
    <source>
        <dbReference type="PROSITE" id="PS50931"/>
    </source>
</evidence>
<dbReference type="PROSITE" id="PS50931">
    <property type="entry name" value="HTH_LYSR"/>
    <property type="match status" value="1"/>
</dbReference>
<comment type="caution">
    <text evidence="6">The sequence shown here is derived from an EMBL/GenBank/DDBJ whole genome shotgun (WGS) entry which is preliminary data.</text>
</comment>
<dbReference type="InterPro" id="IPR050950">
    <property type="entry name" value="HTH-type_LysR_regulators"/>
</dbReference>
<keyword evidence="4" id="KW-0804">Transcription</keyword>
<dbReference type="SUPFAM" id="SSF53850">
    <property type="entry name" value="Periplasmic binding protein-like II"/>
    <property type="match status" value="1"/>
</dbReference>
<dbReference type="PANTHER" id="PTHR30419:SF8">
    <property type="entry name" value="NITROGEN ASSIMILATION TRANSCRIPTIONAL ACTIVATOR-RELATED"/>
    <property type="match status" value="1"/>
</dbReference>
<proteinExistence type="inferred from homology"/>
<evidence type="ECO:0000256" key="3">
    <source>
        <dbReference type="ARBA" id="ARBA00023125"/>
    </source>
</evidence>
<evidence type="ECO:0000313" key="7">
    <source>
        <dbReference type="Proteomes" id="UP000623090"/>
    </source>
</evidence>
<dbReference type="CDD" id="cd05466">
    <property type="entry name" value="PBP2_LTTR_substrate"/>
    <property type="match status" value="1"/>
</dbReference>
<sequence>MTAIRHIALRHFRLLIALVETGSREGASQRLCLSASAVSKSLRELEGLAGESLLASHDGRLVPTGKGALLLATARRIEDELAALEIDFTRTHRVLADTVSIGYATAALRPFLQRLMLDIKKHYPNVTISAYRGRRETLLQHLGAHLIDIFVGHLGCLPPSAALERLEIYHDYMVIFAHPQDPITTEQMYDWGYLGTRPWLLPSPGLVNSVYFHNYLSEIGQAIPLDVIETDGLFFERGEIDLGRLMLTTDGAARAFGMDQRFRRLAIPLPGFHAATGLAWHKPTRPATQAVIDHAVHLLHHDSR</sequence>
<dbReference type="InterPro" id="IPR000847">
    <property type="entry name" value="LysR_HTH_N"/>
</dbReference>
<evidence type="ECO:0000313" key="6">
    <source>
        <dbReference type="EMBL" id="NPC65421.1"/>
    </source>
</evidence>
<protein>
    <submittedName>
        <fullName evidence="6">LysR family transcriptional regulator</fullName>
    </submittedName>
</protein>
<name>A0ABX2AC75_9PROT</name>
<organism evidence="6 7">
    <name type="scientific">Komagataeibacter melomenusus</name>
    <dbReference type="NCBI Taxonomy" id="2766578"/>
    <lineage>
        <taxon>Bacteria</taxon>
        <taxon>Pseudomonadati</taxon>
        <taxon>Pseudomonadota</taxon>
        <taxon>Alphaproteobacteria</taxon>
        <taxon>Acetobacterales</taxon>
        <taxon>Acetobacteraceae</taxon>
        <taxon>Komagataeibacter</taxon>
    </lineage>
</organism>
<dbReference type="InterPro" id="IPR036390">
    <property type="entry name" value="WH_DNA-bd_sf"/>
</dbReference>
<dbReference type="Gene3D" id="3.40.190.290">
    <property type="match status" value="1"/>
</dbReference>
<feature type="domain" description="HTH lysR-type" evidence="5">
    <location>
        <begin position="7"/>
        <end position="64"/>
    </location>
</feature>
<dbReference type="Gene3D" id="1.10.10.10">
    <property type="entry name" value="Winged helix-like DNA-binding domain superfamily/Winged helix DNA-binding domain"/>
    <property type="match status" value="1"/>
</dbReference>
<evidence type="ECO:0000256" key="1">
    <source>
        <dbReference type="ARBA" id="ARBA00009437"/>
    </source>
</evidence>
<gene>
    <name evidence="6" type="ORF">HNW77_03150</name>
</gene>
<comment type="similarity">
    <text evidence="1">Belongs to the LysR transcriptional regulatory family.</text>
</comment>
<dbReference type="Pfam" id="PF00126">
    <property type="entry name" value="HTH_1"/>
    <property type="match status" value="1"/>
</dbReference>